<evidence type="ECO:0000313" key="3">
    <source>
        <dbReference type="EMBL" id="XBX82142.1"/>
    </source>
</evidence>
<dbReference type="RefSeq" id="WP_350348163.1">
    <property type="nucleotide sequence ID" value="NZ_CP158374.1"/>
</dbReference>
<keyword evidence="2" id="KW-0472">Membrane</keyword>
<feature type="compositionally biased region" description="Low complexity" evidence="1">
    <location>
        <begin position="1"/>
        <end position="20"/>
    </location>
</feature>
<evidence type="ECO:0000256" key="1">
    <source>
        <dbReference type="SAM" id="MobiDB-lite"/>
    </source>
</evidence>
<protein>
    <recommendedName>
        <fullName evidence="4">DUF3618 domain-containing protein</fullName>
    </recommendedName>
</protein>
<dbReference type="AlphaFoldDB" id="A0AAU7W837"/>
<sequence length="117" mass="12394">MTATDPTRPGATPGGPSTAGSQPRLSKRDLAAQERNVTRVQARANVELARADFVDTLNALEDKLNVPKQVSRATARTKVRLRRFAEEQPVAAAAAAVGVVVAIGGVVWLVVRNVTKP</sequence>
<accession>A0AAU7W837</accession>
<gene>
    <name evidence="3" type="ORF">ABIQ69_16260</name>
</gene>
<name>A0AAU7W837_9MICO</name>
<feature type="region of interest" description="Disordered" evidence="1">
    <location>
        <begin position="1"/>
        <end position="27"/>
    </location>
</feature>
<evidence type="ECO:0000256" key="2">
    <source>
        <dbReference type="SAM" id="Phobius"/>
    </source>
</evidence>
<organism evidence="3">
    <name type="scientific">Agromyces sp. G08B096</name>
    <dbReference type="NCBI Taxonomy" id="3156399"/>
    <lineage>
        <taxon>Bacteria</taxon>
        <taxon>Bacillati</taxon>
        <taxon>Actinomycetota</taxon>
        <taxon>Actinomycetes</taxon>
        <taxon>Micrococcales</taxon>
        <taxon>Microbacteriaceae</taxon>
        <taxon>Agromyces</taxon>
    </lineage>
</organism>
<reference evidence="3" key="1">
    <citation type="submission" date="2024-05" db="EMBL/GenBank/DDBJ databases">
        <authorList>
            <person name="Yu L."/>
        </authorList>
    </citation>
    <scope>NUCLEOTIDE SEQUENCE</scope>
    <source>
        <strain evidence="3">G08B096</strain>
    </source>
</reference>
<proteinExistence type="predicted"/>
<keyword evidence="2" id="KW-0812">Transmembrane</keyword>
<feature type="transmembrane region" description="Helical" evidence="2">
    <location>
        <begin position="90"/>
        <end position="111"/>
    </location>
</feature>
<keyword evidence="2" id="KW-1133">Transmembrane helix</keyword>
<dbReference type="EMBL" id="CP158374">
    <property type="protein sequence ID" value="XBX82142.1"/>
    <property type="molecule type" value="Genomic_DNA"/>
</dbReference>
<evidence type="ECO:0008006" key="4">
    <source>
        <dbReference type="Google" id="ProtNLM"/>
    </source>
</evidence>